<dbReference type="Proteomes" id="UP000503018">
    <property type="component" value="Chromosome"/>
</dbReference>
<name>A0A6M4ATP1_9SPHN</name>
<dbReference type="PANTHER" id="PTHR40661">
    <property type="match status" value="1"/>
</dbReference>
<dbReference type="GO" id="GO:0003677">
    <property type="term" value="F:DNA binding"/>
    <property type="evidence" value="ECO:0007669"/>
    <property type="project" value="UniProtKB-KW"/>
</dbReference>
<dbReference type="CDD" id="cd06529">
    <property type="entry name" value="S24_LexA-like"/>
    <property type="match status" value="1"/>
</dbReference>
<dbReference type="RefSeq" id="WP_169945631.1">
    <property type="nucleotide sequence ID" value="NZ_CP053015.1"/>
</dbReference>
<dbReference type="InterPro" id="IPR036286">
    <property type="entry name" value="LexA/Signal_pep-like_sf"/>
</dbReference>
<dbReference type="InterPro" id="IPR039418">
    <property type="entry name" value="LexA-like"/>
</dbReference>
<keyword evidence="1" id="KW-0645">Protease</keyword>
<evidence type="ECO:0000256" key="4">
    <source>
        <dbReference type="ARBA" id="ARBA00023125"/>
    </source>
</evidence>
<evidence type="ECO:0000259" key="6">
    <source>
        <dbReference type="Pfam" id="PF00717"/>
    </source>
</evidence>
<evidence type="ECO:0000256" key="2">
    <source>
        <dbReference type="ARBA" id="ARBA00022801"/>
    </source>
</evidence>
<accession>A0A6M4ATP1</accession>
<dbReference type="SUPFAM" id="SSF51306">
    <property type="entry name" value="LexA/Signal peptidase"/>
    <property type="match status" value="1"/>
</dbReference>
<dbReference type="InterPro" id="IPR019756">
    <property type="entry name" value="Pept_S26A_signal_pept_1_Ser-AS"/>
</dbReference>
<dbReference type="PROSITE" id="PS00501">
    <property type="entry name" value="SPASE_I_1"/>
    <property type="match status" value="1"/>
</dbReference>
<keyword evidence="4" id="KW-0238">DNA-binding</keyword>
<dbReference type="AlphaFoldDB" id="A0A6M4ATP1"/>
<reference evidence="7 8" key="1">
    <citation type="submission" date="2020-01" db="EMBL/GenBank/DDBJ databases">
        <title>Sphingomonas sp. strain CSW-10.</title>
        <authorList>
            <person name="Chen W.-M."/>
        </authorList>
    </citation>
    <scope>NUCLEOTIDE SEQUENCE [LARGE SCALE GENOMIC DNA]</scope>
    <source>
        <strain evidence="7 8">CSW-10</strain>
    </source>
</reference>
<dbReference type="Pfam" id="PF00717">
    <property type="entry name" value="Peptidase_S24"/>
    <property type="match status" value="1"/>
</dbReference>
<protein>
    <submittedName>
        <fullName evidence="7">S24 family peptidase</fullName>
    </submittedName>
</protein>
<dbReference type="InterPro" id="IPR015927">
    <property type="entry name" value="Peptidase_S24_S26A/B/C"/>
</dbReference>
<keyword evidence="3" id="KW-0805">Transcription regulation</keyword>
<keyword evidence="5" id="KW-0804">Transcription</keyword>
<organism evidence="7 8">
    <name type="scientific">Sphingomonas lacunae</name>
    <dbReference type="NCBI Taxonomy" id="2698828"/>
    <lineage>
        <taxon>Bacteria</taxon>
        <taxon>Pseudomonadati</taxon>
        <taxon>Pseudomonadota</taxon>
        <taxon>Alphaproteobacteria</taxon>
        <taxon>Sphingomonadales</taxon>
        <taxon>Sphingomonadaceae</taxon>
        <taxon>Sphingomonas</taxon>
    </lineage>
</organism>
<dbReference type="GO" id="GO:0004252">
    <property type="term" value="F:serine-type endopeptidase activity"/>
    <property type="evidence" value="ECO:0007669"/>
    <property type="project" value="InterPro"/>
</dbReference>
<sequence>MEQSLSPDDPRAVLDRLVSDRGEDYARLSRLIGRNPAYIQQFIKRGSPRRLSESDRATLAAYFRIDEVLLGGPQRASGPAGGAGQVLVAVPHLDVGASAGPGSVAEDERASALFGFDPRWLRKVSAQPQQLAIIRVEGDSMVPTLSHGDDIMVDPSDAAERLRDGIYVLRRDGVLMVKRIACPVAQRTGRVSIISDNGAYPREDGVAVEGLTIVGRVVWAGRRIS</sequence>
<dbReference type="EMBL" id="CP053015">
    <property type="protein sequence ID" value="QJQ32404.1"/>
    <property type="molecule type" value="Genomic_DNA"/>
</dbReference>
<keyword evidence="8" id="KW-1185">Reference proteome</keyword>
<dbReference type="GO" id="GO:0006508">
    <property type="term" value="P:proteolysis"/>
    <property type="evidence" value="ECO:0007669"/>
    <property type="project" value="UniProtKB-KW"/>
</dbReference>
<dbReference type="KEGG" id="slan:GV829_08020"/>
<evidence type="ECO:0000256" key="5">
    <source>
        <dbReference type="ARBA" id="ARBA00023163"/>
    </source>
</evidence>
<dbReference type="GO" id="GO:0016020">
    <property type="term" value="C:membrane"/>
    <property type="evidence" value="ECO:0007669"/>
    <property type="project" value="InterPro"/>
</dbReference>
<evidence type="ECO:0000256" key="1">
    <source>
        <dbReference type="ARBA" id="ARBA00022670"/>
    </source>
</evidence>
<proteinExistence type="predicted"/>
<dbReference type="Gene3D" id="2.10.109.10">
    <property type="entry name" value="Umud Fragment, subunit A"/>
    <property type="match status" value="1"/>
</dbReference>
<evidence type="ECO:0000313" key="8">
    <source>
        <dbReference type="Proteomes" id="UP000503018"/>
    </source>
</evidence>
<gene>
    <name evidence="7" type="ORF">GV829_08020</name>
</gene>
<keyword evidence="2" id="KW-0378">Hydrolase</keyword>
<dbReference type="PANTHER" id="PTHR40661:SF3">
    <property type="entry name" value="FELS-1 PROPHAGE TRANSCRIPTIONAL REGULATOR"/>
    <property type="match status" value="1"/>
</dbReference>
<evidence type="ECO:0000256" key="3">
    <source>
        <dbReference type="ARBA" id="ARBA00023015"/>
    </source>
</evidence>
<feature type="domain" description="Peptidase S24/S26A/S26B/S26C" evidence="6">
    <location>
        <begin position="97"/>
        <end position="218"/>
    </location>
</feature>
<evidence type="ECO:0000313" key="7">
    <source>
        <dbReference type="EMBL" id="QJQ32404.1"/>
    </source>
</evidence>